<dbReference type="OMA" id="ILWDHEY"/>
<protein>
    <submittedName>
        <fullName evidence="1">Uncharacterized protein</fullName>
    </submittedName>
</protein>
<dbReference type="EMBL" id="LGFG01000011">
    <property type="protein sequence ID" value="KUK23638.1"/>
    <property type="molecule type" value="Genomic_DNA"/>
</dbReference>
<dbReference type="PATRIC" id="fig|93930.3.peg.1044"/>
<proteinExistence type="predicted"/>
<accession>A0A101ERL2</accession>
<reference evidence="1 2" key="1">
    <citation type="journal article" date="2015" name="MBio">
        <title>Genome-Resolved Metagenomic Analysis Reveals Roles for Candidate Phyla and Other Microbial Community Members in Biogeochemical Transformations in Oil Reservoirs.</title>
        <authorList>
            <person name="Hu P."/>
            <person name="Tom L."/>
            <person name="Singh A."/>
            <person name="Thomas B.C."/>
            <person name="Baker B.J."/>
            <person name="Piceno Y.M."/>
            <person name="Andersen G.L."/>
            <person name="Banfield J.F."/>
        </authorList>
    </citation>
    <scope>NUCLEOTIDE SEQUENCE [LARGE SCALE GENOMIC DNA]</scope>
    <source>
        <strain evidence="1">46_26</strain>
    </source>
</reference>
<dbReference type="RefSeq" id="WP_008192247.1">
    <property type="nucleotide sequence ID" value="NZ_DAITJQ010000003.1"/>
</dbReference>
<gene>
    <name evidence="1" type="ORF">XD57_0261</name>
</gene>
<evidence type="ECO:0000313" key="2">
    <source>
        <dbReference type="Proteomes" id="UP000058636"/>
    </source>
</evidence>
<dbReference type="AlphaFoldDB" id="A0A101ERL2"/>
<sequence length="194" mass="22984">MKYILIKGLRFFDYPGGWLFFRKELDSAKLELLNHVLRTFEGVFVFINLFSEEVDPIIAEKFIKDYIPQNSIVLDEIVDYLDVSVERRLDFSYPEFTSSPLSEKCECLVYDGERFERIDLSSFRVKLEEISVFDELMEVPEESFTLLKGIFWDREVERIKNRRSVKFVGKILKKKNRPKLDALLLEEIETGDET</sequence>
<name>A0A101ERL2_9THEM</name>
<evidence type="ECO:0000313" key="1">
    <source>
        <dbReference type="EMBL" id="KUK23638.1"/>
    </source>
</evidence>
<comment type="caution">
    <text evidence="1">The sequence shown here is derived from an EMBL/GenBank/DDBJ whole genome shotgun (WGS) entry which is preliminary data.</text>
</comment>
<organism evidence="1 2">
    <name type="scientific">Thermotoga petrophila</name>
    <dbReference type="NCBI Taxonomy" id="93929"/>
    <lineage>
        <taxon>Bacteria</taxon>
        <taxon>Thermotogati</taxon>
        <taxon>Thermotogota</taxon>
        <taxon>Thermotogae</taxon>
        <taxon>Thermotogales</taxon>
        <taxon>Thermotogaceae</taxon>
        <taxon>Thermotoga</taxon>
    </lineage>
</organism>
<dbReference type="Proteomes" id="UP000058636">
    <property type="component" value="Unassembled WGS sequence"/>
</dbReference>